<keyword evidence="2" id="KW-1185">Reference proteome</keyword>
<dbReference type="AlphaFoldDB" id="A0A5Q4VCR7"/>
<name>A0A5Q4VCR7_9BACT</name>
<organism evidence="1 2">
    <name type="scientific">Desulfobotulus mexicanus</name>
    <dbReference type="NCBI Taxonomy" id="2586642"/>
    <lineage>
        <taxon>Bacteria</taxon>
        <taxon>Pseudomonadati</taxon>
        <taxon>Thermodesulfobacteriota</taxon>
        <taxon>Desulfobacteria</taxon>
        <taxon>Desulfobacterales</taxon>
        <taxon>Desulfobacteraceae</taxon>
        <taxon>Desulfobotulus</taxon>
    </lineage>
</organism>
<comment type="caution">
    <text evidence="1">The sequence shown here is derived from an EMBL/GenBank/DDBJ whole genome shotgun (WGS) entry which is preliminary data.</text>
</comment>
<dbReference type="RefSeq" id="WP_139447035.1">
    <property type="nucleotide sequence ID" value="NZ_VDMB01000004.1"/>
</dbReference>
<gene>
    <name evidence="1" type="ORF">FIM25_05270</name>
</gene>
<proteinExistence type="predicted"/>
<dbReference type="Proteomes" id="UP000321899">
    <property type="component" value="Unassembled WGS sequence"/>
</dbReference>
<sequence length="123" mass="13683">MNTLIPLRFTLFCTGRVLVLIAVVTLMTAGHLFARTLICKDNPDYFSKRCTLHPYAVTRVVDGQVVKGHLVGCQFKSYTCMGGVCSDNYGHSEIPYDISMDDHQGFCSLLCNNPSCNDLLGWQ</sequence>
<evidence type="ECO:0000313" key="1">
    <source>
        <dbReference type="EMBL" id="TYT75489.1"/>
    </source>
</evidence>
<reference evidence="1 2" key="1">
    <citation type="submission" date="2019-06" db="EMBL/GenBank/DDBJ databases">
        <title>Desulfobotulus mexicanus sp. nov., a novel sulfate-reducing bacterium isolated from the sediment of an alkaline crater lake in Mexico.</title>
        <authorList>
            <person name="Hirschler-Rea A."/>
        </authorList>
    </citation>
    <scope>NUCLEOTIDE SEQUENCE [LARGE SCALE GENOMIC DNA]</scope>
    <source>
        <strain evidence="1 2">PAR22N</strain>
    </source>
</reference>
<dbReference type="OrthoDB" id="5518676at2"/>
<protein>
    <submittedName>
        <fullName evidence="1">Uncharacterized protein</fullName>
    </submittedName>
</protein>
<dbReference type="EMBL" id="VDMB01000004">
    <property type="protein sequence ID" value="TYT75489.1"/>
    <property type="molecule type" value="Genomic_DNA"/>
</dbReference>
<accession>A0A5Q4VCR7</accession>
<evidence type="ECO:0000313" key="2">
    <source>
        <dbReference type="Proteomes" id="UP000321899"/>
    </source>
</evidence>